<dbReference type="PANTHER" id="PTHR28004:SF2">
    <property type="entry name" value="D-SERINE DEHYDRATASE"/>
    <property type="match status" value="1"/>
</dbReference>
<comment type="similarity">
    <text evidence="1">Belongs to the DSD1 family.</text>
</comment>
<dbReference type="Pfam" id="PF01168">
    <property type="entry name" value="Ala_racemase_N"/>
    <property type="match status" value="1"/>
</dbReference>
<keyword evidence="5" id="KW-1185">Reference proteome</keyword>
<sequence>MSSISASSLKYRPAWARTLPEDIQTPCFAVSEQGVIDNLHATARACGGVERLMPHVKTHRSGWIVKLLLGEGVQAFKAATATEVAMVLAAGAPKVVWAYPTANKANMRAVIAAASAFPSASVGALVDSTAGLSAWSEALAASASRPANLKLIVDLDPGMGRTGVPLTQAALELAHDVQSLGRFGGWHVYDGHIQGPDAAVRRKRIGEVMGRVAALIESGATAGLCAELIAGASYSFDVWPPSLARYVSPGSWTYSSSQHDTELPEFGWKPSAFVLATVIARKDNTATLDAGSKAISPDKPLTERFRWHGKILMMSEEHVVVENDDLEVGEWVLLLPRHACTTAYLYDKALVLGRDEKWEFRDQLGSRR</sequence>
<gene>
    <name evidence="4" type="ORF">GNZ12_08825</name>
</gene>
<reference evidence="4 5" key="1">
    <citation type="submission" date="2019-11" db="EMBL/GenBank/DDBJ databases">
        <title>Metabolism of dissolved organic matter in forest soils.</title>
        <authorList>
            <person name="Cyle K.T."/>
            <person name="Wilhelm R.C."/>
            <person name="Martinez C.E."/>
        </authorList>
    </citation>
    <scope>NUCLEOTIDE SEQUENCE [LARGE SCALE GENOMIC DNA]</scope>
    <source>
        <strain evidence="4 5">1N</strain>
    </source>
</reference>
<dbReference type="InterPro" id="IPR001608">
    <property type="entry name" value="Ala_racemase_N"/>
</dbReference>
<protein>
    <submittedName>
        <fullName evidence="4">Alanine racemase</fullName>
    </submittedName>
</protein>
<proteinExistence type="inferred from homology"/>
<dbReference type="InterPro" id="IPR042208">
    <property type="entry name" value="D-ser_dehydrat-like_sf"/>
</dbReference>
<dbReference type="Gene3D" id="2.40.37.20">
    <property type="entry name" value="D-serine dehydratase-like domain"/>
    <property type="match status" value="1"/>
</dbReference>
<dbReference type="Gene3D" id="3.20.20.10">
    <property type="entry name" value="Alanine racemase"/>
    <property type="match status" value="1"/>
</dbReference>
<dbReference type="InterPro" id="IPR026956">
    <property type="entry name" value="D-ser_dehydrat-like_dom"/>
</dbReference>
<evidence type="ECO:0000256" key="1">
    <source>
        <dbReference type="ARBA" id="ARBA00005323"/>
    </source>
</evidence>
<dbReference type="Proteomes" id="UP000652198">
    <property type="component" value="Unassembled WGS sequence"/>
</dbReference>
<dbReference type="SMART" id="SM01119">
    <property type="entry name" value="D-ser_dehydrat"/>
    <property type="match status" value="1"/>
</dbReference>
<evidence type="ECO:0000313" key="4">
    <source>
        <dbReference type="EMBL" id="NPT41419.1"/>
    </source>
</evidence>
<dbReference type="EMBL" id="WOEY01000032">
    <property type="protein sequence ID" value="NPT41419.1"/>
    <property type="molecule type" value="Genomic_DNA"/>
</dbReference>
<dbReference type="Pfam" id="PF14031">
    <property type="entry name" value="D-ser_dehydrat"/>
    <property type="match status" value="1"/>
</dbReference>
<name>A0ABX2BKY6_9BURK</name>
<evidence type="ECO:0000313" key="5">
    <source>
        <dbReference type="Proteomes" id="UP000652198"/>
    </source>
</evidence>
<evidence type="ECO:0000259" key="3">
    <source>
        <dbReference type="SMART" id="SM01119"/>
    </source>
</evidence>
<dbReference type="InterPro" id="IPR051466">
    <property type="entry name" value="D-amino_acid_metab_enzyme"/>
</dbReference>
<comment type="caution">
    <text evidence="4">The sequence shown here is derived from an EMBL/GenBank/DDBJ whole genome shotgun (WGS) entry which is preliminary data.</text>
</comment>
<dbReference type="InterPro" id="IPR029066">
    <property type="entry name" value="PLP-binding_barrel"/>
</dbReference>
<feature type="domain" description="D-serine dehydratase-like" evidence="3">
    <location>
        <begin position="271"/>
        <end position="353"/>
    </location>
</feature>
<accession>A0ABX2BKY6</accession>
<dbReference type="SUPFAM" id="SSF51419">
    <property type="entry name" value="PLP-binding barrel"/>
    <property type="match status" value="1"/>
</dbReference>
<dbReference type="PANTHER" id="PTHR28004">
    <property type="entry name" value="ZGC:162816-RELATED"/>
    <property type="match status" value="1"/>
</dbReference>
<evidence type="ECO:0000256" key="2">
    <source>
        <dbReference type="ARBA" id="ARBA00023239"/>
    </source>
</evidence>
<organism evidence="4 5">
    <name type="scientific">Paraburkholderia solitsugae</name>
    <dbReference type="NCBI Taxonomy" id="2675748"/>
    <lineage>
        <taxon>Bacteria</taxon>
        <taxon>Pseudomonadati</taxon>
        <taxon>Pseudomonadota</taxon>
        <taxon>Betaproteobacteria</taxon>
        <taxon>Burkholderiales</taxon>
        <taxon>Burkholderiaceae</taxon>
        <taxon>Paraburkholderia</taxon>
    </lineage>
</organism>
<keyword evidence="2" id="KW-0456">Lyase</keyword>